<organism evidence="6 7">
    <name type="scientific">Buddleja alternifolia</name>
    <dbReference type="NCBI Taxonomy" id="168488"/>
    <lineage>
        <taxon>Eukaryota</taxon>
        <taxon>Viridiplantae</taxon>
        <taxon>Streptophyta</taxon>
        <taxon>Embryophyta</taxon>
        <taxon>Tracheophyta</taxon>
        <taxon>Spermatophyta</taxon>
        <taxon>Magnoliopsida</taxon>
        <taxon>eudicotyledons</taxon>
        <taxon>Gunneridae</taxon>
        <taxon>Pentapetalae</taxon>
        <taxon>asterids</taxon>
        <taxon>lamiids</taxon>
        <taxon>Lamiales</taxon>
        <taxon>Scrophulariaceae</taxon>
        <taxon>Buddlejeae</taxon>
        <taxon>Buddleja</taxon>
    </lineage>
</organism>
<keyword evidence="1" id="KW-0479">Metal-binding</keyword>
<evidence type="ECO:0000313" key="6">
    <source>
        <dbReference type="EMBL" id="KAG8388758.1"/>
    </source>
</evidence>
<keyword evidence="7" id="KW-1185">Reference proteome</keyword>
<dbReference type="InterPro" id="IPR044648">
    <property type="entry name" value="JJJ1_plant"/>
</dbReference>
<dbReference type="InterPro" id="IPR018253">
    <property type="entry name" value="DnaJ_domain_CS"/>
</dbReference>
<dbReference type="Proteomes" id="UP000826271">
    <property type="component" value="Unassembled WGS sequence"/>
</dbReference>
<evidence type="ECO:0000256" key="1">
    <source>
        <dbReference type="ARBA" id="ARBA00022723"/>
    </source>
</evidence>
<dbReference type="SMART" id="SM00451">
    <property type="entry name" value="ZnF_U1"/>
    <property type="match status" value="1"/>
</dbReference>
<comment type="caution">
    <text evidence="6">The sequence shown here is derived from an EMBL/GenBank/DDBJ whole genome shotgun (WGS) entry which is preliminary data.</text>
</comment>
<dbReference type="EMBL" id="WHWC01000002">
    <property type="protein sequence ID" value="KAG8388758.1"/>
    <property type="molecule type" value="Genomic_DNA"/>
</dbReference>
<dbReference type="SUPFAM" id="SSF57667">
    <property type="entry name" value="beta-beta-alpha zinc fingers"/>
    <property type="match status" value="1"/>
</dbReference>
<dbReference type="GO" id="GO:0008270">
    <property type="term" value="F:zinc ion binding"/>
    <property type="evidence" value="ECO:0007669"/>
    <property type="project" value="UniProtKB-KW"/>
</dbReference>
<dbReference type="InterPro" id="IPR013087">
    <property type="entry name" value="Znf_C2H2_type"/>
</dbReference>
<dbReference type="InterPro" id="IPR036869">
    <property type="entry name" value="J_dom_sf"/>
</dbReference>
<sequence>MVTITPHRLVKSGALEAEATTAFQELLNAYEVLFDPKERAWYDSHRNQILFSSTPAASAASVPDLFSFFSNSVYSGYTNSGRGFYKVYGDLFVKIYASELNFSKKSGLLLPKQAPALGNMERFVTVLDFVWVNKHDVMAGFNRKARRFMADENKKLRKKARREYNETVRGLAEFVKKRDKKEPEWAKVEEVDDDYEAEGIVVVEEKKKDELYCVACSEKFKSDKQWKNHEQSKKHKEKVAELREAFNEEDKDYEATGKDVGDGNGVGYLSEAYDGVNELEQQPEGSVGIQGGESGDGETEINELADINNYSGGSGELGSDNDEASVLEAMLSGREKIQVEIDSDELEFMEYNDTKVSRRNRGGRRRMRGRGLEEAETMKAGEAKRNGNEDEHDGCDDDAGESSSNPFMEYNDTEEQRKQEAKEWSRARITRDNES</sequence>
<keyword evidence="3" id="KW-0862">Zinc</keyword>
<evidence type="ECO:0000256" key="2">
    <source>
        <dbReference type="ARBA" id="ARBA00022771"/>
    </source>
</evidence>
<dbReference type="SUPFAM" id="SSF46565">
    <property type="entry name" value="Chaperone J-domain"/>
    <property type="match status" value="1"/>
</dbReference>
<dbReference type="InterPro" id="IPR022755">
    <property type="entry name" value="Znf_C2H2_jaz"/>
</dbReference>
<protein>
    <recommendedName>
        <fullName evidence="5">C2H2-type domain-containing protein</fullName>
    </recommendedName>
</protein>
<dbReference type="Gene3D" id="1.10.287.110">
    <property type="entry name" value="DnaJ domain"/>
    <property type="match status" value="1"/>
</dbReference>
<feature type="compositionally biased region" description="Basic residues" evidence="4">
    <location>
        <begin position="357"/>
        <end position="369"/>
    </location>
</feature>
<dbReference type="PANTHER" id="PTHR45495">
    <property type="entry name" value="DNAJ PROTEIN JJJ1 HOMOLOG"/>
    <property type="match status" value="1"/>
</dbReference>
<proteinExistence type="predicted"/>
<evidence type="ECO:0000259" key="5">
    <source>
        <dbReference type="PROSITE" id="PS00028"/>
    </source>
</evidence>
<evidence type="ECO:0000256" key="4">
    <source>
        <dbReference type="SAM" id="MobiDB-lite"/>
    </source>
</evidence>
<dbReference type="GO" id="GO:0003676">
    <property type="term" value="F:nucleic acid binding"/>
    <property type="evidence" value="ECO:0007669"/>
    <property type="project" value="InterPro"/>
</dbReference>
<reference evidence="6" key="1">
    <citation type="submission" date="2019-10" db="EMBL/GenBank/DDBJ databases">
        <authorList>
            <person name="Zhang R."/>
            <person name="Pan Y."/>
            <person name="Wang J."/>
            <person name="Ma R."/>
            <person name="Yu S."/>
        </authorList>
    </citation>
    <scope>NUCLEOTIDE SEQUENCE</scope>
    <source>
        <strain evidence="6">LA-IB0</strain>
        <tissue evidence="6">Leaf</tissue>
    </source>
</reference>
<evidence type="ECO:0000256" key="3">
    <source>
        <dbReference type="ARBA" id="ARBA00022833"/>
    </source>
</evidence>
<dbReference type="Pfam" id="PF12171">
    <property type="entry name" value="zf-C2H2_jaz"/>
    <property type="match status" value="1"/>
</dbReference>
<dbReference type="PROSITE" id="PS00636">
    <property type="entry name" value="DNAJ_1"/>
    <property type="match status" value="1"/>
</dbReference>
<dbReference type="InterPro" id="IPR036236">
    <property type="entry name" value="Znf_C2H2_sf"/>
</dbReference>
<keyword evidence="2" id="KW-0863">Zinc-finger</keyword>
<feature type="region of interest" description="Disordered" evidence="4">
    <location>
        <begin position="357"/>
        <end position="435"/>
    </location>
</feature>
<feature type="compositionally biased region" description="Acidic residues" evidence="4">
    <location>
        <begin position="390"/>
        <end position="400"/>
    </location>
</feature>
<feature type="compositionally biased region" description="Basic and acidic residues" evidence="4">
    <location>
        <begin position="370"/>
        <end position="389"/>
    </location>
</feature>
<accession>A0AAV6Y231</accession>
<dbReference type="PANTHER" id="PTHR45495:SF1">
    <property type="entry name" value="DNAJ PROTEIN JJJ1 HOMOLOG"/>
    <property type="match status" value="1"/>
</dbReference>
<name>A0AAV6Y231_9LAMI</name>
<dbReference type="InterPro" id="IPR003604">
    <property type="entry name" value="Matrin/U1-like-C_Znf_C2H2"/>
</dbReference>
<dbReference type="AlphaFoldDB" id="A0AAV6Y231"/>
<feature type="domain" description="C2H2-type" evidence="5">
    <location>
        <begin position="213"/>
        <end position="235"/>
    </location>
</feature>
<gene>
    <name evidence="6" type="ORF">BUALT_Bualt02G0158600</name>
</gene>
<evidence type="ECO:0000313" key="7">
    <source>
        <dbReference type="Proteomes" id="UP000826271"/>
    </source>
</evidence>
<dbReference type="Gene3D" id="3.30.160.60">
    <property type="entry name" value="Classic Zinc Finger"/>
    <property type="match status" value="1"/>
</dbReference>
<dbReference type="PROSITE" id="PS00028">
    <property type="entry name" value="ZINC_FINGER_C2H2_1"/>
    <property type="match status" value="1"/>
</dbReference>
<feature type="compositionally biased region" description="Basic and acidic residues" evidence="4">
    <location>
        <begin position="414"/>
        <end position="435"/>
    </location>
</feature>